<dbReference type="SUPFAM" id="SSF53098">
    <property type="entry name" value="Ribonuclease H-like"/>
    <property type="match status" value="1"/>
</dbReference>
<dbReference type="GO" id="GO:0015074">
    <property type="term" value="P:DNA integration"/>
    <property type="evidence" value="ECO:0007669"/>
    <property type="project" value="InterPro"/>
</dbReference>
<dbReference type="PANTHER" id="PTHR46889:SF4">
    <property type="entry name" value="TRANSPOSASE INSO FOR INSERTION SEQUENCE ELEMENT IS911B-RELATED"/>
    <property type="match status" value="1"/>
</dbReference>
<dbReference type="Gene3D" id="3.30.420.10">
    <property type="entry name" value="Ribonuclease H-like superfamily/Ribonuclease H"/>
    <property type="match status" value="1"/>
</dbReference>
<dbReference type="PANTHER" id="PTHR46889">
    <property type="entry name" value="TRANSPOSASE INSF FOR INSERTION SEQUENCE IS3B-RELATED"/>
    <property type="match status" value="1"/>
</dbReference>
<dbReference type="Proteomes" id="UP000465241">
    <property type="component" value="Unassembled WGS sequence"/>
</dbReference>
<dbReference type="PROSITE" id="PS50994">
    <property type="entry name" value="INTEGRASE"/>
    <property type="match status" value="1"/>
</dbReference>
<dbReference type="InterPro" id="IPR012337">
    <property type="entry name" value="RNaseH-like_sf"/>
</dbReference>
<gene>
    <name evidence="3" type="ORF">MMUR_06460</name>
</gene>
<protein>
    <recommendedName>
        <fullName evidence="2">Integrase catalytic domain-containing protein</fullName>
    </recommendedName>
</protein>
<comment type="caution">
    <text evidence="3">The sequence shown here is derived from an EMBL/GenBank/DDBJ whole genome shotgun (WGS) entry which is preliminary data.</text>
</comment>
<name>A0A7I9WGS6_9MYCO</name>
<evidence type="ECO:0000313" key="3">
    <source>
        <dbReference type="EMBL" id="GFG56510.1"/>
    </source>
</evidence>
<keyword evidence="4" id="KW-1185">Reference proteome</keyword>
<dbReference type="InterPro" id="IPR001584">
    <property type="entry name" value="Integrase_cat-core"/>
</dbReference>
<sequence length="327" mass="36761">MRDETHIRSRAEALMVAAVLQARGAGSTWQDIWQVLGVSRQAAFQRYGKPVDPRNGGSMNTSPLPDAIDLARQVLNDHAHGRWGDITERFDQSARPSAPTRAKNTAPRAAPVLKATGPQQIWSWDITDLRSPWRGVAFKAYSIIDIYSRKIVGWRVEERECDDLAVEMFETAFGGHGLPAVVHADSGPAMRSTVLADLLAGAGVGRTHNRPHVSNDNPYSESEFRTMKYRPNFPGVFDDLETARAWVDTYVRWYNQHHRHSGIALFTPEQVHTGAWSRQWDRRDHALQNYYNAHPERFRARPHTKAPSPVVGINLPAENGPDRLHAA</sequence>
<dbReference type="Pfam" id="PF00665">
    <property type="entry name" value="rve"/>
    <property type="match status" value="1"/>
</dbReference>
<feature type="domain" description="Integrase catalytic" evidence="2">
    <location>
        <begin position="114"/>
        <end position="276"/>
    </location>
</feature>
<organism evidence="3 4">
    <name type="scientific">Mycolicibacterium murale</name>
    <dbReference type="NCBI Taxonomy" id="182220"/>
    <lineage>
        <taxon>Bacteria</taxon>
        <taxon>Bacillati</taxon>
        <taxon>Actinomycetota</taxon>
        <taxon>Actinomycetes</taxon>
        <taxon>Mycobacteriales</taxon>
        <taxon>Mycobacteriaceae</taxon>
        <taxon>Mycolicibacterium</taxon>
    </lineage>
</organism>
<feature type="region of interest" description="Disordered" evidence="1">
    <location>
        <begin position="299"/>
        <end position="327"/>
    </location>
</feature>
<dbReference type="InterPro" id="IPR050900">
    <property type="entry name" value="Transposase_IS3/IS150/IS904"/>
</dbReference>
<evidence type="ECO:0000313" key="4">
    <source>
        <dbReference type="Proteomes" id="UP000465241"/>
    </source>
</evidence>
<dbReference type="AlphaFoldDB" id="A0A7I9WGS6"/>
<reference evidence="3 4" key="1">
    <citation type="journal article" date="2019" name="Emerg. Microbes Infect.">
        <title>Comprehensive subspecies identification of 175 nontuberculous mycobacteria species based on 7547 genomic profiles.</title>
        <authorList>
            <person name="Matsumoto Y."/>
            <person name="Kinjo T."/>
            <person name="Motooka D."/>
            <person name="Nabeya D."/>
            <person name="Jung N."/>
            <person name="Uechi K."/>
            <person name="Horii T."/>
            <person name="Iida T."/>
            <person name="Fujita J."/>
            <person name="Nakamura S."/>
        </authorList>
    </citation>
    <scope>NUCLEOTIDE SEQUENCE [LARGE SCALE GENOMIC DNA]</scope>
    <source>
        <strain evidence="3 4">JCM 13392</strain>
    </source>
</reference>
<dbReference type="EMBL" id="BLKT01000003">
    <property type="protein sequence ID" value="GFG56510.1"/>
    <property type="molecule type" value="Genomic_DNA"/>
</dbReference>
<dbReference type="GO" id="GO:0003676">
    <property type="term" value="F:nucleic acid binding"/>
    <property type="evidence" value="ECO:0007669"/>
    <property type="project" value="InterPro"/>
</dbReference>
<dbReference type="RefSeq" id="WP_264034396.1">
    <property type="nucleotide sequence ID" value="NZ_BAAAMC010000028.1"/>
</dbReference>
<evidence type="ECO:0000256" key="1">
    <source>
        <dbReference type="SAM" id="MobiDB-lite"/>
    </source>
</evidence>
<evidence type="ECO:0000259" key="2">
    <source>
        <dbReference type="PROSITE" id="PS50994"/>
    </source>
</evidence>
<accession>A0A7I9WGS6</accession>
<proteinExistence type="predicted"/>
<dbReference type="InterPro" id="IPR036397">
    <property type="entry name" value="RNaseH_sf"/>
</dbReference>